<comment type="caution">
    <text evidence="5">The sequence shown here is derived from an EMBL/GenBank/DDBJ whole genome shotgun (WGS) entry which is preliminary data.</text>
</comment>
<dbReference type="AlphaFoldDB" id="A0A926EVJ6"/>
<feature type="transmembrane region" description="Helical" evidence="1">
    <location>
        <begin position="425"/>
        <end position="446"/>
    </location>
</feature>
<keyword evidence="1" id="KW-0812">Transmembrane</keyword>
<keyword evidence="1" id="KW-0472">Membrane</keyword>
<evidence type="ECO:0000313" key="5">
    <source>
        <dbReference type="EMBL" id="MBC8587254.1"/>
    </source>
</evidence>
<dbReference type="Pfam" id="PF09972">
    <property type="entry name" value="DUF2207"/>
    <property type="match status" value="1"/>
</dbReference>
<feature type="transmembrane region" description="Helical" evidence="1">
    <location>
        <begin position="257"/>
        <end position="277"/>
    </location>
</feature>
<dbReference type="InterPro" id="IPR048389">
    <property type="entry name" value="YciQ-like_C"/>
</dbReference>
<name>A0A926EVJ6_9FIRM</name>
<proteinExistence type="predicted"/>
<feature type="chain" id="PRO_5037254266" evidence="2">
    <location>
        <begin position="23"/>
        <end position="594"/>
    </location>
</feature>
<evidence type="ECO:0000256" key="2">
    <source>
        <dbReference type="SAM" id="SignalP"/>
    </source>
</evidence>
<feature type="signal peptide" evidence="2">
    <location>
        <begin position="1"/>
        <end position="22"/>
    </location>
</feature>
<protein>
    <submittedName>
        <fullName evidence="5">DUF2207 domain-containing protein</fullName>
    </submittedName>
</protein>
<keyword evidence="6" id="KW-1185">Reference proteome</keyword>
<sequence length="594" mass="66983">MKKFIALSLTFIICMIPFSSFAENSLQISNWIVDSNLKENGNLQISEDITFNFKDEFNGVYRFINYDKIQDVANLKVYGIVDGEEIEFNFDENAENGDTNVYNYEESENGLNIKIFSPSNDEQKTFRLKYDFVNAAVVHKDTGELYYKFIGNENETDVDHFSATILLPQFDKNRIRIFGHGPLNGNINFTDDNKIRLEVDDVSSNTFVEARVLYPPEYVPFSNIAGNNTLDGILQEEKEFAEEIAEKESRKQNVNKVLNSVSAIFLVIGLAVIGFVLKKFKRDPEIYNNMASLYPKDLSPAELNLFMNSAINSRGMLATIFDLSRRGYLTIDVIENPAAKKRYRKEDYLFIDTGKRDSELLSHESFLLDWFINEIGDGNQVSTNDIDKYRSKRSNIYSKKYNSWMTLVKKELDNKGYNDPISSKFGFILLLLSFVFLIIGIVSVVYKALYGIGSILIGVFFLVYGFILISRKSDEGYIQHGLWKDFKKEVESLGKIDIGIPKDKNMINAMALGVNMEDLDNYRVNVDDDYYPMYWGLWYFTRGKKGGSTFEDNFNASFYGDTGSSTGTSTNFGGGGGFSGGGGGGSGGGGAGGF</sequence>
<dbReference type="Proteomes" id="UP000601171">
    <property type="component" value="Unassembled WGS sequence"/>
</dbReference>
<dbReference type="RefSeq" id="WP_262428725.1">
    <property type="nucleotide sequence ID" value="NZ_JACRTG010000008.1"/>
</dbReference>
<evidence type="ECO:0000259" key="3">
    <source>
        <dbReference type="Pfam" id="PF09972"/>
    </source>
</evidence>
<dbReference type="EMBL" id="JACRTG010000008">
    <property type="protein sequence ID" value="MBC8587254.1"/>
    <property type="molecule type" value="Genomic_DNA"/>
</dbReference>
<accession>A0A926EVJ6</accession>
<dbReference type="InterPro" id="IPR018702">
    <property type="entry name" value="DUF2207"/>
</dbReference>
<feature type="transmembrane region" description="Helical" evidence="1">
    <location>
        <begin position="452"/>
        <end position="469"/>
    </location>
</feature>
<evidence type="ECO:0000313" key="6">
    <source>
        <dbReference type="Proteomes" id="UP000601171"/>
    </source>
</evidence>
<gene>
    <name evidence="5" type="ORF">H8707_03230</name>
</gene>
<organism evidence="5 6">
    <name type="scientific">Paratissierella segnis</name>
    <dbReference type="NCBI Taxonomy" id="2763679"/>
    <lineage>
        <taxon>Bacteria</taxon>
        <taxon>Bacillati</taxon>
        <taxon>Bacillota</taxon>
        <taxon>Tissierellia</taxon>
        <taxon>Tissierellales</taxon>
        <taxon>Tissierellaceae</taxon>
        <taxon>Paratissierella</taxon>
    </lineage>
</organism>
<keyword evidence="2" id="KW-0732">Signal</keyword>
<evidence type="ECO:0000256" key="1">
    <source>
        <dbReference type="SAM" id="Phobius"/>
    </source>
</evidence>
<feature type="domain" description="DUF2207" evidence="3">
    <location>
        <begin position="28"/>
        <end position="213"/>
    </location>
</feature>
<reference evidence="5" key="1">
    <citation type="submission" date="2020-08" db="EMBL/GenBank/DDBJ databases">
        <title>Genome public.</title>
        <authorList>
            <person name="Liu C."/>
            <person name="Sun Q."/>
        </authorList>
    </citation>
    <scope>NUCLEOTIDE SEQUENCE</scope>
    <source>
        <strain evidence="5">BX21</strain>
    </source>
</reference>
<dbReference type="Pfam" id="PF20990">
    <property type="entry name" value="DUF2207_C"/>
    <property type="match status" value="1"/>
</dbReference>
<keyword evidence="1" id="KW-1133">Transmembrane helix</keyword>
<feature type="domain" description="Predicted membrane protein YciQ-like C-terminal" evidence="4">
    <location>
        <begin position="295"/>
        <end position="488"/>
    </location>
</feature>
<evidence type="ECO:0000259" key="4">
    <source>
        <dbReference type="Pfam" id="PF20990"/>
    </source>
</evidence>